<dbReference type="AlphaFoldDB" id="A0A284QM76"/>
<evidence type="ECO:0000313" key="3">
    <source>
        <dbReference type="EMBL" id="SJK97546.1"/>
    </source>
</evidence>
<gene>
    <name evidence="3" type="ORF">ARMOST_00798</name>
</gene>
<feature type="compositionally biased region" description="Acidic residues" evidence="1">
    <location>
        <begin position="360"/>
        <end position="374"/>
    </location>
</feature>
<feature type="domain" description="BSD" evidence="2">
    <location>
        <begin position="321"/>
        <end position="344"/>
    </location>
</feature>
<protein>
    <recommendedName>
        <fullName evidence="2">BSD domain-containing protein</fullName>
    </recommendedName>
</protein>
<feature type="region of interest" description="Disordered" evidence="1">
    <location>
        <begin position="360"/>
        <end position="455"/>
    </location>
</feature>
<dbReference type="InterPro" id="IPR051494">
    <property type="entry name" value="BSD_domain-containing"/>
</dbReference>
<dbReference type="GO" id="GO:0005737">
    <property type="term" value="C:cytoplasm"/>
    <property type="evidence" value="ECO:0007669"/>
    <property type="project" value="TreeGrafter"/>
</dbReference>
<dbReference type="SUPFAM" id="SSF140383">
    <property type="entry name" value="BSD domain-like"/>
    <property type="match status" value="1"/>
</dbReference>
<organism evidence="3 4">
    <name type="scientific">Armillaria ostoyae</name>
    <name type="common">Armillaria root rot fungus</name>
    <dbReference type="NCBI Taxonomy" id="47428"/>
    <lineage>
        <taxon>Eukaryota</taxon>
        <taxon>Fungi</taxon>
        <taxon>Dikarya</taxon>
        <taxon>Basidiomycota</taxon>
        <taxon>Agaricomycotina</taxon>
        <taxon>Agaricomycetes</taxon>
        <taxon>Agaricomycetidae</taxon>
        <taxon>Agaricales</taxon>
        <taxon>Marasmiineae</taxon>
        <taxon>Physalacriaceae</taxon>
        <taxon>Armillaria</taxon>
    </lineage>
</organism>
<accession>A0A284QM76</accession>
<reference evidence="4" key="1">
    <citation type="journal article" date="2017" name="Nat. Ecol. Evol.">
        <title>Genome expansion and lineage-specific genetic innovations in the forest pathogenic fungi Armillaria.</title>
        <authorList>
            <person name="Sipos G."/>
            <person name="Prasanna A.N."/>
            <person name="Walter M.C."/>
            <person name="O'Connor E."/>
            <person name="Balint B."/>
            <person name="Krizsan K."/>
            <person name="Kiss B."/>
            <person name="Hess J."/>
            <person name="Varga T."/>
            <person name="Slot J."/>
            <person name="Riley R."/>
            <person name="Boka B."/>
            <person name="Rigling D."/>
            <person name="Barry K."/>
            <person name="Lee J."/>
            <person name="Mihaltcheva S."/>
            <person name="LaButti K."/>
            <person name="Lipzen A."/>
            <person name="Waldron R."/>
            <person name="Moloney N.M."/>
            <person name="Sperisen C."/>
            <person name="Kredics L."/>
            <person name="Vagvoelgyi C."/>
            <person name="Patrignani A."/>
            <person name="Fitzpatrick D."/>
            <person name="Nagy I."/>
            <person name="Doyle S."/>
            <person name="Anderson J.B."/>
            <person name="Grigoriev I.V."/>
            <person name="Gueldener U."/>
            <person name="Muensterkoetter M."/>
            <person name="Nagy L.G."/>
        </authorList>
    </citation>
    <scope>NUCLEOTIDE SEQUENCE [LARGE SCALE GENOMIC DNA]</scope>
    <source>
        <strain evidence="4">C18/9</strain>
    </source>
</reference>
<dbReference type="EMBL" id="FUEG01000001">
    <property type="protein sequence ID" value="SJK97546.1"/>
    <property type="molecule type" value="Genomic_DNA"/>
</dbReference>
<proteinExistence type="predicted"/>
<dbReference type="Pfam" id="PF03909">
    <property type="entry name" value="BSD"/>
    <property type="match status" value="1"/>
</dbReference>
<name>A0A284QM76_ARMOS</name>
<dbReference type="InterPro" id="IPR035925">
    <property type="entry name" value="BSD_dom_sf"/>
</dbReference>
<dbReference type="Proteomes" id="UP000219338">
    <property type="component" value="Unassembled WGS sequence"/>
</dbReference>
<dbReference type="InterPro" id="IPR005607">
    <property type="entry name" value="BSD_dom"/>
</dbReference>
<feature type="region of interest" description="Disordered" evidence="1">
    <location>
        <begin position="1"/>
        <end position="27"/>
    </location>
</feature>
<keyword evidence="4" id="KW-1185">Reference proteome</keyword>
<feature type="region of interest" description="Disordered" evidence="1">
    <location>
        <begin position="66"/>
        <end position="115"/>
    </location>
</feature>
<dbReference type="PANTHER" id="PTHR16019:SF5">
    <property type="entry name" value="BSD DOMAIN-CONTAINING PROTEIN 1"/>
    <property type="match status" value="1"/>
</dbReference>
<evidence type="ECO:0000313" key="4">
    <source>
        <dbReference type="Proteomes" id="UP000219338"/>
    </source>
</evidence>
<feature type="region of interest" description="Disordered" evidence="1">
    <location>
        <begin position="218"/>
        <end position="241"/>
    </location>
</feature>
<dbReference type="STRING" id="47428.A0A284QM76"/>
<dbReference type="Gene3D" id="1.10.3970.10">
    <property type="entry name" value="BSD domain"/>
    <property type="match status" value="1"/>
</dbReference>
<feature type="compositionally biased region" description="Low complexity" evidence="1">
    <location>
        <begin position="74"/>
        <end position="97"/>
    </location>
</feature>
<evidence type="ECO:0000259" key="2">
    <source>
        <dbReference type="PROSITE" id="PS50858"/>
    </source>
</evidence>
<feature type="compositionally biased region" description="Acidic residues" evidence="1">
    <location>
        <begin position="446"/>
        <end position="455"/>
    </location>
</feature>
<dbReference type="PROSITE" id="PS50858">
    <property type="entry name" value="BSD"/>
    <property type="match status" value="1"/>
</dbReference>
<dbReference type="PANTHER" id="PTHR16019">
    <property type="entry name" value="SYNAPSE-ASSOCIATED PROTEIN"/>
    <property type="match status" value="1"/>
</dbReference>
<feature type="compositionally biased region" description="Polar residues" evidence="1">
    <location>
        <begin position="427"/>
        <end position="437"/>
    </location>
</feature>
<dbReference type="OrthoDB" id="73788at2759"/>
<feature type="compositionally biased region" description="Polar residues" evidence="1">
    <location>
        <begin position="399"/>
        <end position="418"/>
    </location>
</feature>
<dbReference type="OMA" id="TYYEGAR"/>
<sequence length="455" mass="49888">MSFLDPYDISAAGTSTPPPGQPEQSLNEEVTQVLGQLNRFWGGFRKQSQTAIETARKDFSQVVTQAQKELNKYTSTEPSTASPTEGESETTPSASTPTDREESASSSTSSQNLFSRLQSALPPSIVATVQDHIPDSLKHASENIDFVQLRATLSTEFQRVQGVTRSQAEEYVHKSETLLKEAIKEASDVLRDAVKVIPPEESNSSGLVWDGSDMWMLPADPSETSSSSADKGKGKATSQRAVATRAEALLKRLKHDSEIIRRDPEVDQGSKEVYAQWLASDVSSKEGGIDNEEWKDKINSALQDPVDGAGIRIPFDAAPSRAVPSEMTRETFWTRYFFRAHQIAREEKKRQALIRRSMDNEEDFSWEDDDDEEVPSGALQAEALQSSEGTIHPKGQPLVANTSVPPSQTHTPATTSPRESSEESYDLLSSGNVSETKTSGKKAVDSSDDGDSDWE</sequence>
<evidence type="ECO:0000256" key="1">
    <source>
        <dbReference type="SAM" id="MobiDB-lite"/>
    </source>
</evidence>